<feature type="region of interest" description="Disordered" evidence="5">
    <location>
        <begin position="120"/>
        <end position="146"/>
    </location>
</feature>
<evidence type="ECO:0000256" key="5">
    <source>
        <dbReference type="SAM" id="MobiDB-lite"/>
    </source>
</evidence>
<feature type="compositionally biased region" description="Pro residues" evidence="5">
    <location>
        <begin position="242"/>
        <end position="252"/>
    </location>
</feature>
<feature type="region of interest" description="Disordered" evidence="5">
    <location>
        <begin position="231"/>
        <end position="311"/>
    </location>
</feature>
<dbReference type="InterPro" id="IPR017981">
    <property type="entry name" value="GPCR_2-like_7TM"/>
</dbReference>
<dbReference type="Gene3D" id="1.20.1070.10">
    <property type="entry name" value="Rhodopsin 7-helix transmembrane proteins"/>
    <property type="match status" value="1"/>
</dbReference>
<feature type="transmembrane region" description="Helical" evidence="6">
    <location>
        <begin position="47"/>
        <end position="69"/>
    </location>
</feature>
<keyword evidence="4 6" id="KW-0472">Membrane</keyword>
<proteinExistence type="predicted"/>
<sequence length="311" mass="34505">LFFVAPAAVILLTNTMFLFMTMCIVYRHSKYIPCRHAADNGGDIRTWVKGAMGLVCLLGVTWTCGLLWIDDGHSIVMAYAFTIANSLQGLFIFVFHVLCSEKMRYDIARWCGKHGLSCVSSSSRDTSRDLQKRGTMSPSERSGSEFIYPTSEKMHTSPRGLESSLSSAYPQQPLIHHYQRRPPQQPNGTYDYATIAYGEMVPGHMLPRMASSFPHPGVAIHYPSFDLDSSYQPQIFHHRPPPDFSPPPPPPAQGTTPSKVIRPPSSKMSDDSAYSDGGSSSVLTTEVTPSGATVLRMDLGRNQPPNYWRNV</sequence>
<dbReference type="PANTHER" id="PTHR12011:SF467">
    <property type="entry name" value="LATROPHILIN-LIKE PROTEIN 1"/>
    <property type="match status" value="1"/>
</dbReference>
<keyword evidence="3 6" id="KW-1133">Transmembrane helix</keyword>
<evidence type="ECO:0000256" key="6">
    <source>
        <dbReference type="SAM" id="Phobius"/>
    </source>
</evidence>
<reference evidence="8" key="1">
    <citation type="submission" date="2017-02" db="UniProtKB">
        <authorList>
            <consortium name="WormBaseParasite"/>
        </authorList>
    </citation>
    <scope>IDENTIFICATION</scope>
</reference>
<dbReference type="PROSITE" id="PS50261">
    <property type="entry name" value="G_PROTEIN_RECEP_F2_4"/>
    <property type="match status" value="1"/>
</dbReference>
<name>A0A0N4X633_HAEPC</name>
<dbReference type="PANTHER" id="PTHR12011">
    <property type="entry name" value="ADHESION G-PROTEIN COUPLED RECEPTOR"/>
    <property type="match status" value="1"/>
</dbReference>
<dbReference type="InterPro" id="IPR000832">
    <property type="entry name" value="GPCR_2_secretin-like"/>
</dbReference>
<dbReference type="AlphaFoldDB" id="A0A0N4X633"/>
<evidence type="ECO:0000259" key="7">
    <source>
        <dbReference type="PROSITE" id="PS50261"/>
    </source>
</evidence>
<accession>A0A0N4X633</accession>
<feature type="transmembrane region" description="Helical" evidence="6">
    <location>
        <begin position="75"/>
        <end position="99"/>
    </location>
</feature>
<feature type="compositionally biased region" description="Polar residues" evidence="5">
    <location>
        <begin position="282"/>
        <end position="291"/>
    </location>
</feature>
<evidence type="ECO:0000256" key="3">
    <source>
        <dbReference type="ARBA" id="ARBA00022989"/>
    </source>
</evidence>
<evidence type="ECO:0000313" key="8">
    <source>
        <dbReference type="WBParaSite" id="HPLM_0001982501-mRNA-1"/>
    </source>
</evidence>
<feature type="compositionally biased region" description="Low complexity" evidence="5">
    <location>
        <begin position="271"/>
        <end position="281"/>
    </location>
</feature>
<evidence type="ECO:0000256" key="1">
    <source>
        <dbReference type="ARBA" id="ARBA00004141"/>
    </source>
</evidence>
<dbReference type="Pfam" id="PF00002">
    <property type="entry name" value="7tm_2"/>
    <property type="match status" value="1"/>
</dbReference>
<organism evidence="8">
    <name type="scientific">Haemonchus placei</name>
    <name type="common">Barber's pole worm</name>
    <dbReference type="NCBI Taxonomy" id="6290"/>
    <lineage>
        <taxon>Eukaryota</taxon>
        <taxon>Metazoa</taxon>
        <taxon>Ecdysozoa</taxon>
        <taxon>Nematoda</taxon>
        <taxon>Chromadorea</taxon>
        <taxon>Rhabditida</taxon>
        <taxon>Rhabditina</taxon>
        <taxon>Rhabditomorpha</taxon>
        <taxon>Strongyloidea</taxon>
        <taxon>Trichostrongylidae</taxon>
        <taxon>Haemonchus</taxon>
    </lineage>
</organism>
<feature type="transmembrane region" description="Helical" evidence="6">
    <location>
        <begin position="6"/>
        <end position="26"/>
    </location>
</feature>
<dbReference type="GO" id="GO:0007166">
    <property type="term" value="P:cell surface receptor signaling pathway"/>
    <property type="evidence" value="ECO:0007669"/>
    <property type="project" value="InterPro"/>
</dbReference>
<keyword evidence="2 6" id="KW-0812">Transmembrane</keyword>
<protein>
    <submittedName>
        <fullName evidence="8">G_PROTEIN_RECEP_F2_4 domain-containing protein</fullName>
    </submittedName>
</protein>
<dbReference type="GO" id="GO:0004930">
    <property type="term" value="F:G protein-coupled receptor activity"/>
    <property type="evidence" value="ECO:0007669"/>
    <property type="project" value="InterPro"/>
</dbReference>
<feature type="domain" description="G-protein coupled receptors family 2 profile 2" evidence="7">
    <location>
        <begin position="1"/>
        <end position="100"/>
    </location>
</feature>
<evidence type="ECO:0000256" key="2">
    <source>
        <dbReference type="ARBA" id="ARBA00022692"/>
    </source>
</evidence>
<dbReference type="GO" id="GO:0005886">
    <property type="term" value="C:plasma membrane"/>
    <property type="evidence" value="ECO:0007669"/>
    <property type="project" value="TreeGrafter"/>
</dbReference>
<comment type="subcellular location">
    <subcellularLocation>
        <location evidence="1">Membrane</location>
        <topology evidence="1">Multi-pass membrane protein</topology>
    </subcellularLocation>
</comment>
<evidence type="ECO:0000256" key="4">
    <source>
        <dbReference type="ARBA" id="ARBA00023136"/>
    </source>
</evidence>
<dbReference type="WBParaSite" id="HPLM_0001982501-mRNA-1">
    <property type="protein sequence ID" value="HPLM_0001982501-mRNA-1"/>
    <property type="gene ID" value="HPLM_0001982501"/>
</dbReference>